<name>A0ABQ1IT08_9PROT</name>
<dbReference type="Proteomes" id="UP000603352">
    <property type="component" value="Unassembled WGS sequence"/>
</dbReference>
<gene>
    <name evidence="2" type="ORF">GCM10011505_33580</name>
</gene>
<dbReference type="EMBL" id="BMDZ01000043">
    <property type="protein sequence ID" value="GGB49778.1"/>
    <property type="molecule type" value="Genomic_DNA"/>
</dbReference>
<dbReference type="Pfam" id="PF06568">
    <property type="entry name" value="YjiS-like"/>
    <property type="match status" value="1"/>
</dbReference>
<sequence length="67" mass="7433">MTAFIPGVISLKNLIARTVRWRLERRTYAELKSLDDRMLADIGISRGEIRSVASHGRHGHEAAGFGA</sequence>
<reference evidence="3" key="1">
    <citation type="journal article" date="2019" name="Int. J. Syst. Evol. Microbiol.">
        <title>The Global Catalogue of Microorganisms (GCM) 10K type strain sequencing project: providing services to taxonomists for standard genome sequencing and annotation.</title>
        <authorList>
            <consortium name="The Broad Institute Genomics Platform"/>
            <consortium name="The Broad Institute Genome Sequencing Center for Infectious Disease"/>
            <person name="Wu L."/>
            <person name="Ma J."/>
        </authorList>
    </citation>
    <scope>NUCLEOTIDE SEQUENCE [LARGE SCALE GENOMIC DNA]</scope>
    <source>
        <strain evidence="3">CGMCC 1.10188</strain>
    </source>
</reference>
<organism evidence="2 3">
    <name type="scientific">Tistrella bauzanensis</name>
    <dbReference type="NCBI Taxonomy" id="657419"/>
    <lineage>
        <taxon>Bacteria</taxon>
        <taxon>Pseudomonadati</taxon>
        <taxon>Pseudomonadota</taxon>
        <taxon>Alphaproteobacteria</taxon>
        <taxon>Geminicoccales</taxon>
        <taxon>Geminicoccaceae</taxon>
        <taxon>Tistrella</taxon>
    </lineage>
</organism>
<feature type="domain" description="YjiS-like" evidence="1">
    <location>
        <begin position="14"/>
        <end position="50"/>
    </location>
</feature>
<dbReference type="InterPro" id="IPR009506">
    <property type="entry name" value="YjiS-like"/>
</dbReference>
<evidence type="ECO:0000259" key="1">
    <source>
        <dbReference type="Pfam" id="PF06568"/>
    </source>
</evidence>
<accession>A0ABQ1IT08</accession>
<protein>
    <recommendedName>
        <fullName evidence="1">YjiS-like domain-containing protein</fullName>
    </recommendedName>
</protein>
<dbReference type="RefSeq" id="WP_188579934.1">
    <property type="nucleotide sequence ID" value="NZ_BMDZ01000043.1"/>
</dbReference>
<keyword evidence="3" id="KW-1185">Reference proteome</keyword>
<evidence type="ECO:0000313" key="2">
    <source>
        <dbReference type="EMBL" id="GGB49778.1"/>
    </source>
</evidence>
<proteinExistence type="predicted"/>
<comment type="caution">
    <text evidence="2">The sequence shown here is derived from an EMBL/GenBank/DDBJ whole genome shotgun (WGS) entry which is preliminary data.</text>
</comment>
<evidence type="ECO:0000313" key="3">
    <source>
        <dbReference type="Proteomes" id="UP000603352"/>
    </source>
</evidence>